<evidence type="ECO:0000256" key="1">
    <source>
        <dbReference type="SAM" id="MobiDB-lite"/>
    </source>
</evidence>
<comment type="caution">
    <text evidence="2">The sequence shown here is derived from an EMBL/GenBank/DDBJ whole genome shotgun (WGS) entry which is preliminary data.</text>
</comment>
<dbReference type="Proteomes" id="UP000646749">
    <property type="component" value="Unassembled WGS sequence"/>
</dbReference>
<evidence type="ECO:0008006" key="4">
    <source>
        <dbReference type="Google" id="ProtNLM"/>
    </source>
</evidence>
<reference evidence="2 3" key="1">
    <citation type="submission" date="2021-01" db="EMBL/GenBank/DDBJ databases">
        <title>Whole genome shotgun sequence of Plantactinospora endophytica NBRC 110450.</title>
        <authorList>
            <person name="Komaki H."/>
            <person name="Tamura T."/>
        </authorList>
    </citation>
    <scope>NUCLEOTIDE SEQUENCE [LARGE SCALE GENOMIC DNA]</scope>
    <source>
        <strain evidence="2 3">NBRC 110450</strain>
    </source>
</reference>
<dbReference type="EMBL" id="BONW01000004">
    <property type="protein sequence ID" value="GIG86409.1"/>
    <property type="molecule type" value="Genomic_DNA"/>
</dbReference>
<protein>
    <recommendedName>
        <fullName evidence="4">HEAT repeat domain-containing protein</fullName>
    </recommendedName>
</protein>
<gene>
    <name evidence="2" type="ORF">Pen02_13450</name>
</gene>
<proteinExistence type="predicted"/>
<feature type="region of interest" description="Disordered" evidence="1">
    <location>
        <begin position="88"/>
        <end position="111"/>
    </location>
</feature>
<sequence>MDGRKHSARCEKALKDGCRCTGCGGSQHGWGGSMDLVNGNPDDRLRRREAYEEKLRAEPGSRWPSNQARSIVAHLARLDAVDWLARSTQHGMPDRARPAPAQPSGGRREVEDRIRPVEQVSLVAEAITTGTWPRITRDVARVASDPTGVRRELANHGWCDLLVGMIRAIELVKGPLNSLSEWPVTMISEAVLTSSMQAGRPHVTGTVVDLVVSEVWRGFRAAACGGIPLIELLTGEEALRALRILAVFICPAPSRHAEVRRYALKPLGEDVHHVLSEQTEARLAEMFVEWLP</sequence>
<evidence type="ECO:0000313" key="3">
    <source>
        <dbReference type="Proteomes" id="UP000646749"/>
    </source>
</evidence>
<name>A0ABQ4DVC1_9ACTN</name>
<organism evidence="2 3">
    <name type="scientific">Plantactinospora endophytica</name>
    <dbReference type="NCBI Taxonomy" id="673535"/>
    <lineage>
        <taxon>Bacteria</taxon>
        <taxon>Bacillati</taxon>
        <taxon>Actinomycetota</taxon>
        <taxon>Actinomycetes</taxon>
        <taxon>Micromonosporales</taxon>
        <taxon>Micromonosporaceae</taxon>
        <taxon>Plantactinospora</taxon>
    </lineage>
</organism>
<evidence type="ECO:0000313" key="2">
    <source>
        <dbReference type="EMBL" id="GIG86409.1"/>
    </source>
</evidence>
<keyword evidence="3" id="KW-1185">Reference proteome</keyword>
<accession>A0ABQ4DVC1</accession>